<accession>A0A516GCW7</accession>
<organism evidence="1 2">
    <name type="scientific">Ornithinimicrobium ciconiae</name>
    <dbReference type="NCBI Taxonomy" id="2594265"/>
    <lineage>
        <taxon>Bacteria</taxon>
        <taxon>Bacillati</taxon>
        <taxon>Actinomycetota</taxon>
        <taxon>Actinomycetes</taxon>
        <taxon>Micrococcales</taxon>
        <taxon>Ornithinimicrobiaceae</taxon>
        <taxon>Ornithinimicrobium</taxon>
    </lineage>
</organism>
<dbReference type="Proteomes" id="UP000315395">
    <property type="component" value="Chromosome"/>
</dbReference>
<keyword evidence="2" id="KW-1185">Reference proteome</keyword>
<dbReference type="KEGG" id="orz:FNH13_14380"/>
<evidence type="ECO:0000313" key="2">
    <source>
        <dbReference type="Proteomes" id="UP000315395"/>
    </source>
</evidence>
<name>A0A516GCW7_9MICO</name>
<gene>
    <name evidence="1" type="ORF">FNH13_14380</name>
</gene>
<dbReference type="RefSeq" id="WP_143784056.1">
    <property type="nucleotide sequence ID" value="NZ_CP041616.1"/>
</dbReference>
<evidence type="ECO:0000313" key="1">
    <source>
        <dbReference type="EMBL" id="QDO89369.1"/>
    </source>
</evidence>
<proteinExistence type="predicted"/>
<dbReference type="AlphaFoldDB" id="A0A516GCW7"/>
<sequence>MTHRQLPPVEVAPLHDGGYLSGFLLLDRWPEDAVEWARFLVLAVQMAAVPGMLPHGSTVYRVIEEVPEEGPEQAIGLVLAEGQLLGDHPLAPGQFAEHLPPALAVLHPPGSTLSSLPEYETASGCILLPGVPDLGLDHRAAWVEADREGTITRLAAKSSVDPQGDADTAALSLLLVA</sequence>
<dbReference type="EMBL" id="CP041616">
    <property type="protein sequence ID" value="QDO89369.1"/>
    <property type="molecule type" value="Genomic_DNA"/>
</dbReference>
<reference evidence="1 2" key="1">
    <citation type="submission" date="2019-07" db="EMBL/GenBank/DDBJ databases">
        <title>complete genome sequencing of Ornithinimicrobium sp. H23M54.</title>
        <authorList>
            <person name="Bae J.-W."/>
            <person name="Lee S.-Y."/>
        </authorList>
    </citation>
    <scope>NUCLEOTIDE SEQUENCE [LARGE SCALE GENOMIC DNA]</scope>
    <source>
        <strain evidence="1 2">H23M54</strain>
    </source>
</reference>
<dbReference type="OrthoDB" id="4865010at2"/>
<protein>
    <submittedName>
        <fullName evidence="1">Peptidase</fullName>
    </submittedName>
</protein>